<dbReference type="PROSITE" id="PS50977">
    <property type="entry name" value="HTH_TETR_2"/>
    <property type="match status" value="1"/>
</dbReference>
<keyword evidence="1" id="KW-0805">Transcription regulation</keyword>
<evidence type="ECO:0000259" key="5">
    <source>
        <dbReference type="PROSITE" id="PS50977"/>
    </source>
</evidence>
<evidence type="ECO:0000256" key="3">
    <source>
        <dbReference type="ARBA" id="ARBA00023163"/>
    </source>
</evidence>
<dbReference type="KEGG" id="sbat:G4Z16_20025"/>
<keyword evidence="3" id="KW-0804">Transcription</keyword>
<dbReference type="InterPro" id="IPR036271">
    <property type="entry name" value="Tet_transcr_reg_TetR-rel_C_sf"/>
</dbReference>
<dbReference type="EMBL" id="CP048882">
    <property type="protein sequence ID" value="QPP08303.1"/>
    <property type="molecule type" value="Genomic_DNA"/>
</dbReference>
<dbReference type="Proteomes" id="UP000595046">
    <property type="component" value="Chromosome"/>
</dbReference>
<dbReference type="PANTHER" id="PTHR47506:SF3">
    <property type="entry name" value="HTH-TYPE TRANSCRIPTIONAL REGULATOR LMRA"/>
    <property type="match status" value="1"/>
</dbReference>
<dbReference type="InterPro" id="IPR054156">
    <property type="entry name" value="YxaF_TetR_C"/>
</dbReference>
<sequence>MRTAGDTRSRILRAATELFRRQGYAATGMKQIVAAAEAPYGSAYHFFPGGKAQLAEEVIRTTGAAYLRLIGELFAAPDERSDPALATSEAFTAAAETLHSLDYADPCPIATIALEVASTHDALRRVTEEVFASWTDRLAGYYAACGIHESTAHDTALSVIATLEGAFMLGRSARSTRPVLAAATAAAALVRAAQQVPG</sequence>
<feature type="domain" description="HTH tetR-type" evidence="5">
    <location>
        <begin position="5"/>
        <end position="65"/>
    </location>
</feature>
<dbReference type="Pfam" id="PF00440">
    <property type="entry name" value="TetR_N"/>
    <property type="match status" value="1"/>
</dbReference>
<dbReference type="AlphaFoldDB" id="A0A7T1WRP7"/>
<reference evidence="7" key="1">
    <citation type="submission" date="2020-02" db="EMBL/GenBank/DDBJ databases">
        <title>Streptomyces sp. ASO4wet.</title>
        <authorList>
            <person name="Risdian C."/>
            <person name="Landwehr W."/>
            <person name="Schupp P."/>
            <person name="Wink J."/>
        </authorList>
    </citation>
    <scope>NUCLEOTIDE SEQUENCE [LARGE SCALE GENOMIC DNA]</scope>
    <source>
        <strain evidence="7">ASO4wet</strain>
    </source>
</reference>
<dbReference type="PANTHER" id="PTHR47506">
    <property type="entry name" value="TRANSCRIPTIONAL REGULATORY PROTEIN"/>
    <property type="match status" value="1"/>
</dbReference>
<name>A0A7T1WRP7_9ACTN</name>
<evidence type="ECO:0000256" key="4">
    <source>
        <dbReference type="PROSITE-ProRule" id="PRU00335"/>
    </source>
</evidence>
<dbReference type="InterPro" id="IPR009057">
    <property type="entry name" value="Homeodomain-like_sf"/>
</dbReference>
<evidence type="ECO:0000256" key="1">
    <source>
        <dbReference type="ARBA" id="ARBA00023015"/>
    </source>
</evidence>
<feature type="DNA-binding region" description="H-T-H motif" evidence="4">
    <location>
        <begin position="28"/>
        <end position="47"/>
    </location>
</feature>
<accession>A0A7T1WRP7</accession>
<evidence type="ECO:0000313" key="7">
    <source>
        <dbReference type="Proteomes" id="UP000595046"/>
    </source>
</evidence>
<dbReference type="SUPFAM" id="SSF46689">
    <property type="entry name" value="Homeodomain-like"/>
    <property type="match status" value="1"/>
</dbReference>
<evidence type="ECO:0000256" key="2">
    <source>
        <dbReference type="ARBA" id="ARBA00023125"/>
    </source>
</evidence>
<proteinExistence type="predicted"/>
<dbReference type="RefSeq" id="WP_197352098.1">
    <property type="nucleotide sequence ID" value="NZ_CP048882.1"/>
</dbReference>
<dbReference type="Pfam" id="PF21993">
    <property type="entry name" value="TetR_C_13_2"/>
    <property type="match status" value="1"/>
</dbReference>
<protein>
    <submittedName>
        <fullName evidence="6">TetR/AcrR family transcriptional regulator</fullName>
    </submittedName>
</protein>
<keyword evidence="2 4" id="KW-0238">DNA-binding</keyword>
<dbReference type="GO" id="GO:0003677">
    <property type="term" value="F:DNA binding"/>
    <property type="evidence" value="ECO:0007669"/>
    <property type="project" value="UniProtKB-UniRule"/>
</dbReference>
<dbReference type="InterPro" id="IPR001647">
    <property type="entry name" value="HTH_TetR"/>
</dbReference>
<dbReference type="SUPFAM" id="SSF48498">
    <property type="entry name" value="Tetracyclin repressor-like, C-terminal domain"/>
    <property type="match status" value="1"/>
</dbReference>
<evidence type="ECO:0000313" key="6">
    <source>
        <dbReference type="EMBL" id="QPP08303.1"/>
    </source>
</evidence>
<organism evidence="6 7">
    <name type="scientific">Streptomyces bathyalis</name>
    <dbReference type="NCBI Taxonomy" id="2710756"/>
    <lineage>
        <taxon>Bacteria</taxon>
        <taxon>Bacillati</taxon>
        <taxon>Actinomycetota</taxon>
        <taxon>Actinomycetes</taxon>
        <taxon>Kitasatosporales</taxon>
        <taxon>Streptomycetaceae</taxon>
        <taxon>Streptomyces</taxon>
    </lineage>
</organism>
<keyword evidence="7" id="KW-1185">Reference proteome</keyword>
<gene>
    <name evidence="6" type="ORF">G4Z16_20025</name>
</gene>
<dbReference type="Gene3D" id="1.10.357.10">
    <property type="entry name" value="Tetracycline Repressor, domain 2"/>
    <property type="match status" value="1"/>
</dbReference>